<dbReference type="SUPFAM" id="SSF48726">
    <property type="entry name" value="Immunoglobulin"/>
    <property type="match status" value="3"/>
</dbReference>
<dbReference type="InterPro" id="IPR013783">
    <property type="entry name" value="Ig-like_fold"/>
</dbReference>
<feature type="compositionally biased region" description="Polar residues" evidence="4">
    <location>
        <begin position="333"/>
        <end position="347"/>
    </location>
</feature>
<dbReference type="PANTHER" id="PTHR11860">
    <property type="entry name" value="POLYMERIC-IMMUNOGLOBULIN RECEPTOR"/>
    <property type="match status" value="1"/>
</dbReference>
<feature type="non-terminal residue" evidence="7">
    <location>
        <position position="1"/>
    </location>
</feature>
<dbReference type="SMART" id="SM00406">
    <property type="entry name" value="IGv"/>
    <property type="match status" value="2"/>
</dbReference>
<evidence type="ECO:0000313" key="7">
    <source>
        <dbReference type="EMBL" id="NWV27381.1"/>
    </source>
</evidence>
<dbReference type="CDD" id="cd05716">
    <property type="entry name" value="IgV_pIgR_like"/>
    <property type="match status" value="3"/>
</dbReference>
<evidence type="ECO:0000256" key="4">
    <source>
        <dbReference type="SAM" id="MobiDB-lite"/>
    </source>
</evidence>
<dbReference type="Proteomes" id="UP000571324">
    <property type="component" value="Unassembled WGS sequence"/>
</dbReference>
<feature type="compositionally biased region" description="Low complexity" evidence="4">
    <location>
        <begin position="366"/>
        <end position="389"/>
    </location>
</feature>
<dbReference type="SMART" id="SM00409">
    <property type="entry name" value="IG"/>
    <property type="match status" value="3"/>
</dbReference>
<dbReference type="OrthoDB" id="8442846at2759"/>
<evidence type="ECO:0000256" key="1">
    <source>
        <dbReference type="ARBA" id="ARBA00004370"/>
    </source>
</evidence>
<protein>
    <submittedName>
        <fullName evidence="7">PIGR protein</fullName>
    </submittedName>
</protein>
<feature type="region of interest" description="Disordered" evidence="4">
    <location>
        <begin position="331"/>
        <end position="389"/>
    </location>
</feature>
<name>A0A7K6DKC4_9PASS</name>
<feature type="non-terminal residue" evidence="7">
    <location>
        <position position="465"/>
    </location>
</feature>
<dbReference type="Gene3D" id="2.60.40.10">
    <property type="entry name" value="Immunoglobulins"/>
    <property type="match status" value="3"/>
</dbReference>
<dbReference type="EMBL" id="VZRL01005555">
    <property type="protein sequence ID" value="NWV27381.1"/>
    <property type="molecule type" value="Genomic_DNA"/>
</dbReference>
<evidence type="ECO:0000313" key="8">
    <source>
        <dbReference type="Proteomes" id="UP000571324"/>
    </source>
</evidence>
<evidence type="ECO:0000259" key="6">
    <source>
        <dbReference type="PROSITE" id="PS50835"/>
    </source>
</evidence>
<evidence type="ECO:0000256" key="3">
    <source>
        <dbReference type="ARBA" id="ARBA00023136"/>
    </source>
</evidence>
<gene>
    <name evidence="7" type="primary">Pigr</name>
    <name evidence="7" type="ORF">ORISOL_R15742</name>
</gene>
<organism evidence="7 8">
    <name type="scientific">Origma solitaria</name>
    <dbReference type="NCBI Taxonomy" id="720586"/>
    <lineage>
        <taxon>Eukaryota</taxon>
        <taxon>Metazoa</taxon>
        <taxon>Chordata</taxon>
        <taxon>Craniata</taxon>
        <taxon>Vertebrata</taxon>
        <taxon>Euteleostomi</taxon>
        <taxon>Archelosauria</taxon>
        <taxon>Archosauria</taxon>
        <taxon>Dinosauria</taxon>
        <taxon>Saurischia</taxon>
        <taxon>Theropoda</taxon>
        <taxon>Coelurosauria</taxon>
        <taxon>Aves</taxon>
        <taxon>Neognathae</taxon>
        <taxon>Neoaves</taxon>
        <taxon>Telluraves</taxon>
        <taxon>Australaves</taxon>
        <taxon>Passeriformes</taxon>
        <taxon>Meliphagoidea</taxon>
        <taxon>Acanthizidae</taxon>
        <taxon>Origma</taxon>
    </lineage>
</organism>
<dbReference type="GO" id="GO:0005886">
    <property type="term" value="C:plasma membrane"/>
    <property type="evidence" value="ECO:0007669"/>
    <property type="project" value="TreeGrafter"/>
</dbReference>
<dbReference type="InterPro" id="IPR007110">
    <property type="entry name" value="Ig-like_dom"/>
</dbReference>
<keyword evidence="5" id="KW-1133">Transmembrane helix</keyword>
<dbReference type="InterPro" id="IPR003599">
    <property type="entry name" value="Ig_sub"/>
</dbReference>
<sequence length="465" mass="49209">PVSSSLYGSRFLAGGLGGSITHQCFYSPTPANKHDRKYWCKIARNGVCHTIVSSGSYTASGYEGRVALGDNPQNGTFTVTMTGLRSSDAGTYRCGIGGTNEELYVSLNLTVLADAPPSRPTQLIHGELHGSVTVLCPSGDTHRDEERFWCKMGRSICTLIASSDGYVGWRYQGRVLLSPQDSSGAFRVLMNDLKKEDSGLYLCGTRGRGQDSLQEVVLQVATASATPRRPKVLSGTVGASVAFQCHHDPKGSYEKKYLCRWRAGSCSVLLDDEGFVLEPYRGRIQTGSGRGSFTVLLRQLREEDAGWYWCGARAGHAELTAPLKLHVHRGRATSPNPASHSTATHGSVTHGMGTATKRTVTKGTRMGTATKGTASKGTTPGTATKGTATMGTVTMGTATMGTVTMGTATKGTVTMGTFNPVAPLPSSSGGSQLLPVVLPALLLLISITITALILAKIKLQKKTGE</sequence>
<dbReference type="Pfam" id="PF07686">
    <property type="entry name" value="V-set"/>
    <property type="match status" value="3"/>
</dbReference>
<comment type="caution">
    <text evidence="7">The sequence shown here is derived from an EMBL/GenBank/DDBJ whole genome shotgun (WGS) entry which is preliminary data.</text>
</comment>
<dbReference type="InterPro" id="IPR013106">
    <property type="entry name" value="Ig_V-set"/>
</dbReference>
<reference evidence="7 8" key="1">
    <citation type="submission" date="2019-09" db="EMBL/GenBank/DDBJ databases">
        <title>Bird 10,000 Genomes (B10K) Project - Family phase.</title>
        <authorList>
            <person name="Zhang G."/>
        </authorList>
    </citation>
    <scope>NUCLEOTIDE SEQUENCE [LARGE SCALE GENOMIC DNA]</scope>
    <source>
        <strain evidence="7">B10K-DU-029-52</strain>
    </source>
</reference>
<dbReference type="InterPro" id="IPR050671">
    <property type="entry name" value="CD300_family_receptors"/>
</dbReference>
<dbReference type="AlphaFoldDB" id="A0A7K6DKC4"/>
<keyword evidence="8" id="KW-1185">Reference proteome</keyword>
<keyword evidence="3 5" id="KW-0472">Membrane</keyword>
<proteinExistence type="predicted"/>
<feature type="transmembrane region" description="Helical" evidence="5">
    <location>
        <begin position="433"/>
        <end position="455"/>
    </location>
</feature>
<keyword evidence="2 5" id="KW-0812">Transmembrane</keyword>
<dbReference type="GO" id="GO:0004888">
    <property type="term" value="F:transmembrane signaling receptor activity"/>
    <property type="evidence" value="ECO:0007669"/>
    <property type="project" value="TreeGrafter"/>
</dbReference>
<accession>A0A7K6DKC4</accession>
<feature type="domain" description="Ig-like" evidence="6">
    <location>
        <begin position="116"/>
        <end position="219"/>
    </location>
</feature>
<dbReference type="PROSITE" id="PS50835">
    <property type="entry name" value="IG_LIKE"/>
    <property type="match status" value="1"/>
</dbReference>
<evidence type="ECO:0000256" key="5">
    <source>
        <dbReference type="SAM" id="Phobius"/>
    </source>
</evidence>
<comment type="subcellular location">
    <subcellularLocation>
        <location evidence="1">Membrane</location>
    </subcellularLocation>
</comment>
<dbReference type="InterPro" id="IPR036179">
    <property type="entry name" value="Ig-like_dom_sf"/>
</dbReference>
<evidence type="ECO:0000256" key="2">
    <source>
        <dbReference type="ARBA" id="ARBA00022692"/>
    </source>
</evidence>
<dbReference type="PANTHER" id="PTHR11860:SF49">
    <property type="entry name" value="HIGH AFFINITY IMMUNOGLOBULIN ALPHA AND IMMUNOGLOBULIN MU FC RECEPTOR"/>
    <property type="match status" value="1"/>
</dbReference>